<dbReference type="PROSITE" id="PS50110">
    <property type="entry name" value="RESPONSE_REGULATORY"/>
    <property type="match status" value="1"/>
</dbReference>
<keyword evidence="9" id="KW-0418">Kinase</keyword>
<dbReference type="InterPro" id="IPR004358">
    <property type="entry name" value="Sig_transdc_His_kin-like_C"/>
</dbReference>
<dbReference type="PROSITE" id="PS50109">
    <property type="entry name" value="HIS_KIN"/>
    <property type="match status" value="1"/>
</dbReference>
<dbReference type="PRINTS" id="PR00344">
    <property type="entry name" value="BCTRLSENSOR"/>
</dbReference>
<dbReference type="EC" id="2.7.13.3" evidence="2"/>
<reference evidence="9 10" key="1">
    <citation type="submission" date="2020-04" db="EMBL/GenBank/DDBJ databases">
        <authorList>
            <consortium name="Desulfovibrio sp. FSS-1 genome sequencing consortium"/>
            <person name="Shimoshige H."/>
            <person name="Kobayashi H."/>
            <person name="Maekawa T."/>
        </authorList>
    </citation>
    <scope>NUCLEOTIDE SEQUENCE [LARGE SCALE GENOMIC DNA]</scope>
    <source>
        <strain evidence="9 10">SIID29052-01</strain>
    </source>
</reference>
<dbReference type="GO" id="GO:0000155">
    <property type="term" value="F:phosphorelay sensor kinase activity"/>
    <property type="evidence" value="ECO:0007669"/>
    <property type="project" value="InterPro"/>
</dbReference>
<evidence type="ECO:0000256" key="1">
    <source>
        <dbReference type="ARBA" id="ARBA00000085"/>
    </source>
</evidence>
<feature type="domain" description="Histidine kinase" evidence="5">
    <location>
        <begin position="265"/>
        <end position="485"/>
    </location>
</feature>
<dbReference type="InterPro" id="IPR035965">
    <property type="entry name" value="PAS-like_dom_sf"/>
</dbReference>
<dbReference type="SUPFAM" id="SSF47384">
    <property type="entry name" value="Homodimeric domain of signal transducing histidine kinase"/>
    <property type="match status" value="1"/>
</dbReference>
<dbReference type="Pfam" id="PF00072">
    <property type="entry name" value="Response_reg"/>
    <property type="match status" value="1"/>
</dbReference>
<dbReference type="Pfam" id="PF02518">
    <property type="entry name" value="HATPase_c"/>
    <property type="match status" value="1"/>
</dbReference>
<comment type="catalytic activity">
    <reaction evidence="1">
        <text>ATP + protein L-histidine = ADP + protein N-phospho-L-histidine.</text>
        <dbReference type="EC" id="2.7.13.3"/>
    </reaction>
</comment>
<feature type="modified residue" description="4-aspartylphosphate" evidence="4">
    <location>
        <position position="558"/>
    </location>
</feature>
<dbReference type="SMART" id="SM00448">
    <property type="entry name" value="REC"/>
    <property type="match status" value="1"/>
</dbReference>
<feature type="domain" description="Response regulatory" evidence="6">
    <location>
        <begin position="509"/>
        <end position="628"/>
    </location>
</feature>
<evidence type="ECO:0000313" key="10">
    <source>
        <dbReference type="Proteomes" id="UP000494245"/>
    </source>
</evidence>
<dbReference type="InterPro" id="IPR003661">
    <property type="entry name" value="HisK_dim/P_dom"/>
</dbReference>
<dbReference type="InterPro" id="IPR003594">
    <property type="entry name" value="HATPase_dom"/>
</dbReference>
<gene>
    <name evidence="9" type="primary">luxQ_13</name>
    <name evidence="9" type="ORF">NNJEOMEG_03631</name>
</gene>
<dbReference type="Gene3D" id="3.30.565.10">
    <property type="entry name" value="Histidine kinase-like ATPase, C-terminal domain"/>
    <property type="match status" value="1"/>
</dbReference>
<evidence type="ECO:0000256" key="3">
    <source>
        <dbReference type="ARBA" id="ARBA00022553"/>
    </source>
</evidence>
<feature type="domain" description="PAS" evidence="7">
    <location>
        <begin position="121"/>
        <end position="191"/>
    </location>
</feature>
<evidence type="ECO:0000256" key="4">
    <source>
        <dbReference type="PROSITE-ProRule" id="PRU00169"/>
    </source>
</evidence>
<organism evidence="9 10">
    <name type="scientific">Fundidesulfovibrio magnetotacticus</name>
    <dbReference type="NCBI Taxonomy" id="2730080"/>
    <lineage>
        <taxon>Bacteria</taxon>
        <taxon>Pseudomonadati</taxon>
        <taxon>Thermodesulfobacteriota</taxon>
        <taxon>Desulfovibrionia</taxon>
        <taxon>Desulfovibrionales</taxon>
        <taxon>Desulfovibrionaceae</taxon>
        <taxon>Fundidesulfovibrio</taxon>
    </lineage>
</organism>
<dbReference type="InterPro" id="IPR011006">
    <property type="entry name" value="CheY-like_superfamily"/>
</dbReference>
<protein>
    <recommendedName>
        <fullName evidence="2">histidine kinase</fullName>
        <ecNumber evidence="2">2.7.13.3</ecNumber>
    </recommendedName>
</protein>
<dbReference type="PROSITE" id="PS50113">
    <property type="entry name" value="PAC"/>
    <property type="match status" value="1"/>
</dbReference>
<evidence type="ECO:0000259" key="5">
    <source>
        <dbReference type="PROSITE" id="PS50109"/>
    </source>
</evidence>
<dbReference type="InterPro" id="IPR036097">
    <property type="entry name" value="HisK_dim/P_sf"/>
</dbReference>
<keyword evidence="9" id="KW-0808">Transferase</keyword>
<dbReference type="SUPFAM" id="SSF55874">
    <property type="entry name" value="ATPase domain of HSP90 chaperone/DNA topoisomerase II/histidine kinase"/>
    <property type="match status" value="1"/>
</dbReference>
<dbReference type="SUPFAM" id="SSF55785">
    <property type="entry name" value="PYP-like sensor domain (PAS domain)"/>
    <property type="match status" value="1"/>
</dbReference>
<dbReference type="Gene3D" id="1.10.287.130">
    <property type="match status" value="1"/>
</dbReference>
<dbReference type="CDD" id="cd00130">
    <property type="entry name" value="PAS"/>
    <property type="match status" value="1"/>
</dbReference>
<accession>A0A6V8LTH2</accession>
<dbReference type="AlphaFoldDB" id="A0A6V8LTH2"/>
<dbReference type="InterPro" id="IPR013656">
    <property type="entry name" value="PAS_4"/>
</dbReference>
<dbReference type="Pfam" id="PF00512">
    <property type="entry name" value="HisKA"/>
    <property type="match status" value="1"/>
</dbReference>
<evidence type="ECO:0000259" key="7">
    <source>
        <dbReference type="PROSITE" id="PS50112"/>
    </source>
</evidence>
<dbReference type="Proteomes" id="UP000494245">
    <property type="component" value="Unassembled WGS sequence"/>
</dbReference>
<reference evidence="9 10" key="2">
    <citation type="submission" date="2020-05" db="EMBL/GenBank/DDBJ databases">
        <title>Draft genome sequence of Desulfovibrio sp. strainFSS-1.</title>
        <authorList>
            <person name="Shimoshige H."/>
            <person name="Kobayashi H."/>
            <person name="Maekawa T."/>
        </authorList>
    </citation>
    <scope>NUCLEOTIDE SEQUENCE [LARGE SCALE GENOMIC DNA]</scope>
    <source>
        <strain evidence="9 10">SIID29052-01</strain>
    </source>
</reference>
<dbReference type="NCBIfam" id="TIGR00229">
    <property type="entry name" value="sensory_box"/>
    <property type="match status" value="1"/>
</dbReference>
<dbReference type="PANTHER" id="PTHR45339:SF5">
    <property type="entry name" value="HISTIDINE KINASE"/>
    <property type="match status" value="1"/>
</dbReference>
<dbReference type="InterPro" id="IPR036890">
    <property type="entry name" value="HATPase_C_sf"/>
</dbReference>
<dbReference type="InterPro" id="IPR001789">
    <property type="entry name" value="Sig_transdc_resp-reg_receiver"/>
</dbReference>
<feature type="domain" description="PAC" evidence="8">
    <location>
        <begin position="195"/>
        <end position="247"/>
    </location>
</feature>
<evidence type="ECO:0000259" key="6">
    <source>
        <dbReference type="PROSITE" id="PS50110"/>
    </source>
</evidence>
<dbReference type="InterPro" id="IPR005467">
    <property type="entry name" value="His_kinase_dom"/>
</dbReference>
<keyword evidence="10" id="KW-1185">Reference proteome</keyword>
<dbReference type="SMART" id="SM00091">
    <property type="entry name" value="PAS"/>
    <property type="match status" value="1"/>
</dbReference>
<dbReference type="InterPro" id="IPR000014">
    <property type="entry name" value="PAS"/>
</dbReference>
<name>A0A6V8LTH2_9BACT</name>
<evidence type="ECO:0000256" key="2">
    <source>
        <dbReference type="ARBA" id="ARBA00012438"/>
    </source>
</evidence>
<proteinExistence type="predicted"/>
<dbReference type="CDD" id="cd16922">
    <property type="entry name" value="HATPase_EvgS-ArcB-TorS-like"/>
    <property type="match status" value="1"/>
</dbReference>
<dbReference type="EMBL" id="BLTE01000022">
    <property type="protein sequence ID" value="GFK95763.1"/>
    <property type="molecule type" value="Genomic_DNA"/>
</dbReference>
<dbReference type="CDD" id="cd00082">
    <property type="entry name" value="HisKA"/>
    <property type="match status" value="1"/>
</dbReference>
<dbReference type="FunFam" id="3.30.565.10:FF:000010">
    <property type="entry name" value="Sensor histidine kinase RcsC"/>
    <property type="match status" value="1"/>
</dbReference>
<evidence type="ECO:0000259" key="8">
    <source>
        <dbReference type="PROSITE" id="PS50113"/>
    </source>
</evidence>
<dbReference type="CDD" id="cd17546">
    <property type="entry name" value="REC_hyHK_CKI1_RcsC-like"/>
    <property type="match status" value="1"/>
</dbReference>
<dbReference type="Pfam" id="PF08448">
    <property type="entry name" value="PAS_4"/>
    <property type="match status" value="1"/>
</dbReference>
<dbReference type="SUPFAM" id="SSF52172">
    <property type="entry name" value="CheY-like"/>
    <property type="match status" value="1"/>
</dbReference>
<keyword evidence="3 4" id="KW-0597">Phosphoprotein</keyword>
<dbReference type="SMART" id="SM00388">
    <property type="entry name" value="HisKA"/>
    <property type="match status" value="1"/>
</dbReference>
<sequence>MRNAPFDEVSARAIPDRDVHHPPLRLIQRRVRAGAPPLPVPLTLPVLALLTLLAALAWPERVGLAANSPPRDEPAPTAWEVELLAAGYQGMALGGLILALAAFGLGALQGRRKAVAEAVHEQARFEAVFRCAGAGIALADTQARYLSVNPAFTSMLGYDSEDLRGRPWDALAPPDASPARARMLAELLEGKREAYSLRSRLVGKDGGTVWADLTVTCVRGPDARASLVIAMLRDATLEVRLEESLRASTKAAQAASQAKSSFLANMSHEIRTPTSGMLGMLNLLRDSPLDAEQRKLLDMAAESGVNLLRVLNEILDLSRIEAGYMVLCAESVDSRGLLANLQAVFTPEARSKGLELALDVAPDMPAWFAGDTVRVRQVLFNLVGNALKFTDAGGVRVRAALERGDGGPRLVFTVEDTGIGIEPERIPDLFRPFIQADASHSRKHQGAGLGLAIVKGLVERMGGRIDLTSALGRGTTVRVALPYREASPSQGRHDEADRAWETLQTPPLRILLAEDERIIRLATSRQLERWGHGVACADNGLQALELLERAEFDCVLLDIQMPLMDGYETAARIRALESGARNRDVPVVALTAHAMKGYREQVLAAGMDDYLSKPIDLSRLRVALAKASRGRRAFLPGEAVRQGHGA</sequence>
<dbReference type="Gene3D" id="3.40.50.2300">
    <property type="match status" value="1"/>
</dbReference>
<dbReference type="PROSITE" id="PS50112">
    <property type="entry name" value="PAS"/>
    <property type="match status" value="1"/>
</dbReference>
<dbReference type="RefSeq" id="WP_173086905.1">
    <property type="nucleotide sequence ID" value="NZ_BLTE01000022.1"/>
</dbReference>
<dbReference type="SMART" id="SM00387">
    <property type="entry name" value="HATPase_c"/>
    <property type="match status" value="1"/>
</dbReference>
<dbReference type="InterPro" id="IPR000700">
    <property type="entry name" value="PAS-assoc_C"/>
</dbReference>
<dbReference type="Gene3D" id="3.30.450.20">
    <property type="entry name" value="PAS domain"/>
    <property type="match status" value="1"/>
</dbReference>
<evidence type="ECO:0000313" key="9">
    <source>
        <dbReference type="EMBL" id="GFK95763.1"/>
    </source>
</evidence>
<comment type="caution">
    <text evidence="9">The sequence shown here is derived from an EMBL/GenBank/DDBJ whole genome shotgun (WGS) entry which is preliminary data.</text>
</comment>
<dbReference type="PANTHER" id="PTHR45339">
    <property type="entry name" value="HYBRID SIGNAL TRANSDUCTION HISTIDINE KINASE J"/>
    <property type="match status" value="1"/>
</dbReference>